<feature type="domain" description="Ig-like" evidence="7">
    <location>
        <begin position="335"/>
        <end position="430"/>
    </location>
</feature>
<keyword evidence="5" id="KW-1015">Disulfide bond</keyword>
<dbReference type="InterPro" id="IPR036179">
    <property type="entry name" value="Ig-like_dom_sf"/>
</dbReference>
<keyword evidence="4" id="KW-0472">Membrane</keyword>
<keyword evidence="6" id="KW-0732">Signal</keyword>
<reference evidence="8" key="1">
    <citation type="submission" date="2018-11" db="EMBL/GenBank/DDBJ databases">
        <authorList>
            <person name="Alioto T."/>
            <person name="Alioto T."/>
        </authorList>
    </citation>
    <scope>NUCLEOTIDE SEQUENCE</scope>
</reference>
<proteinExistence type="predicted"/>
<dbReference type="PANTHER" id="PTHR23278:SF19">
    <property type="entry name" value="OBSCURIN"/>
    <property type="match status" value="1"/>
</dbReference>
<dbReference type="InterPro" id="IPR013783">
    <property type="entry name" value="Ig-like_fold"/>
</dbReference>
<feature type="non-terminal residue" evidence="8">
    <location>
        <position position="535"/>
    </location>
</feature>
<dbReference type="InterPro" id="IPR013162">
    <property type="entry name" value="CD80_C2-set"/>
</dbReference>
<evidence type="ECO:0000256" key="3">
    <source>
        <dbReference type="ARBA" id="ARBA00022989"/>
    </source>
</evidence>
<dbReference type="Pfam" id="PF08205">
    <property type="entry name" value="C2-set_2"/>
    <property type="match status" value="1"/>
</dbReference>
<feature type="domain" description="Ig-like" evidence="7">
    <location>
        <begin position="231"/>
        <end position="327"/>
    </location>
</feature>
<evidence type="ECO:0000256" key="2">
    <source>
        <dbReference type="ARBA" id="ARBA00022692"/>
    </source>
</evidence>
<dbReference type="PANTHER" id="PTHR23278">
    <property type="entry name" value="SIDESTEP PROTEIN"/>
    <property type="match status" value="1"/>
</dbReference>
<dbReference type="OrthoDB" id="6147305at2759"/>
<dbReference type="InterPro" id="IPR007110">
    <property type="entry name" value="Ig-like_dom"/>
</dbReference>
<dbReference type="InterPro" id="IPR013106">
    <property type="entry name" value="Ig_V-set"/>
</dbReference>
<evidence type="ECO:0000259" key="7">
    <source>
        <dbReference type="PROSITE" id="PS50835"/>
    </source>
</evidence>
<evidence type="ECO:0000313" key="8">
    <source>
        <dbReference type="EMBL" id="VDI15312.1"/>
    </source>
</evidence>
<organism evidence="8 9">
    <name type="scientific">Mytilus galloprovincialis</name>
    <name type="common">Mediterranean mussel</name>
    <dbReference type="NCBI Taxonomy" id="29158"/>
    <lineage>
        <taxon>Eukaryota</taxon>
        <taxon>Metazoa</taxon>
        <taxon>Spiralia</taxon>
        <taxon>Lophotrochozoa</taxon>
        <taxon>Mollusca</taxon>
        <taxon>Bivalvia</taxon>
        <taxon>Autobranchia</taxon>
        <taxon>Pteriomorphia</taxon>
        <taxon>Mytilida</taxon>
        <taxon>Mytiloidea</taxon>
        <taxon>Mytilidae</taxon>
        <taxon>Mytilinae</taxon>
        <taxon>Mytilus</taxon>
    </lineage>
</organism>
<feature type="signal peptide" evidence="6">
    <location>
        <begin position="1"/>
        <end position="27"/>
    </location>
</feature>
<dbReference type="PROSITE" id="PS50835">
    <property type="entry name" value="IG_LIKE"/>
    <property type="match status" value="4"/>
</dbReference>
<evidence type="ECO:0000256" key="5">
    <source>
        <dbReference type="ARBA" id="ARBA00023157"/>
    </source>
</evidence>
<gene>
    <name evidence="8" type="ORF">MGAL_10B042002</name>
</gene>
<dbReference type="CDD" id="cd00096">
    <property type="entry name" value="Ig"/>
    <property type="match status" value="2"/>
</dbReference>
<comment type="subcellular location">
    <subcellularLocation>
        <location evidence="1">Membrane</location>
        <topology evidence="1">Single-pass membrane protein</topology>
    </subcellularLocation>
</comment>
<dbReference type="SMART" id="SM00409">
    <property type="entry name" value="IG"/>
    <property type="match status" value="3"/>
</dbReference>
<keyword evidence="9" id="KW-1185">Reference proteome</keyword>
<dbReference type="SUPFAM" id="SSF48726">
    <property type="entry name" value="Immunoglobulin"/>
    <property type="match status" value="5"/>
</dbReference>
<dbReference type="Pfam" id="PF13927">
    <property type="entry name" value="Ig_3"/>
    <property type="match status" value="3"/>
</dbReference>
<dbReference type="SMART" id="SM00406">
    <property type="entry name" value="IGv"/>
    <property type="match status" value="3"/>
</dbReference>
<feature type="chain" id="PRO_5032301411" description="Ig-like domain-containing protein" evidence="6">
    <location>
        <begin position="28"/>
        <end position="535"/>
    </location>
</feature>
<keyword evidence="3" id="KW-1133">Transmembrane helix</keyword>
<name>A0A8B6D912_MYTGA</name>
<dbReference type="GO" id="GO:0016020">
    <property type="term" value="C:membrane"/>
    <property type="evidence" value="ECO:0007669"/>
    <property type="project" value="UniProtKB-SubCell"/>
</dbReference>
<feature type="domain" description="Ig-like" evidence="7">
    <location>
        <begin position="436"/>
        <end position="530"/>
    </location>
</feature>
<evidence type="ECO:0000256" key="6">
    <source>
        <dbReference type="SAM" id="SignalP"/>
    </source>
</evidence>
<protein>
    <recommendedName>
        <fullName evidence="7">Ig-like domain-containing protein</fullName>
    </recommendedName>
</protein>
<dbReference type="Proteomes" id="UP000596742">
    <property type="component" value="Unassembled WGS sequence"/>
</dbReference>
<sequence length="535" mass="56966">MMDCPRTNKRCFPLILVILSLTTMSIGQLPGTPIITGRNLTFQGKEGSLTCTSLGGNPAPTVKWFRTAALIDDILDTPKVPNVTRNTYNYTADISYNLAVFECRVHNAVLLSYLSATIVLEVYKEPNTPMLTASSPAVLSGTTNEWTCISTGGNPPPNITMRIGNSQLSTVLQQSAVQQSDNTYTVTSILSWAPNVSFDGRILYCDVQHKDTRGLNDQTASLLLKVIARIPVVTVNQSTYSEITGQSVTLQCTVSSPESILKSVLWIFDNGVSSNNITQSSNVTKYFGISTATPSLTIFNLTSADIGTYTCTATNTVGTGKSNLIITLSVEGNLLKVTIPEPSYSVLIGRGITIHCTVTGTPTQTNVTWRKVVNGVQTNVDINGNGRYSGGTIAAPSLTITNTQNTDEGTYVCYATNIVGTSNSQNTFLEVIGGVPNVTIVASSFEVQICNSITLECTVTAIPVVTSVYWTSNVTGQITNIGPSSNPSKYGGSSTLTPSLTIFNANFSDAGNYQCFANNSIGTGSSQEITLDVQG</sequence>
<dbReference type="InterPro" id="IPR003598">
    <property type="entry name" value="Ig_sub2"/>
</dbReference>
<dbReference type="InterPro" id="IPR003599">
    <property type="entry name" value="Ig_sub"/>
</dbReference>
<dbReference type="AlphaFoldDB" id="A0A8B6D912"/>
<keyword evidence="2" id="KW-0812">Transmembrane</keyword>
<dbReference type="Gene3D" id="2.60.40.10">
    <property type="entry name" value="Immunoglobulins"/>
    <property type="match status" value="5"/>
</dbReference>
<evidence type="ECO:0000313" key="9">
    <source>
        <dbReference type="Proteomes" id="UP000596742"/>
    </source>
</evidence>
<feature type="domain" description="Ig-like" evidence="7">
    <location>
        <begin position="30"/>
        <end position="119"/>
    </location>
</feature>
<evidence type="ECO:0000256" key="4">
    <source>
        <dbReference type="ARBA" id="ARBA00023136"/>
    </source>
</evidence>
<evidence type="ECO:0000256" key="1">
    <source>
        <dbReference type="ARBA" id="ARBA00004167"/>
    </source>
</evidence>
<comment type="caution">
    <text evidence="8">The sequence shown here is derived from an EMBL/GenBank/DDBJ whole genome shotgun (WGS) entry which is preliminary data.</text>
</comment>
<dbReference type="SMART" id="SM00408">
    <property type="entry name" value="IGc2"/>
    <property type="match status" value="3"/>
</dbReference>
<dbReference type="EMBL" id="UYJE01002963">
    <property type="protein sequence ID" value="VDI15312.1"/>
    <property type="molecule type" value="Genomic_DNA"/>
</dbReference>
<accession>A0A8B6D912</accession>